<evidence type="ECO:0000256" key="1">
    <source>
        <dbReference type="SAM" id="MobiDB-lite"/>
    </source>
</evidence>
<accession>A0A182TZC9</accession>
<feature type="region of interest" description="Disordered" evidence="1">
    <location>
        <begin position="1"/>
        <end position="23"/>
    </location>
</feature>
<proteinExistence type="predicted"/>
<keyword evidence="3" id="KW-1185">Reference proteome</keyword>
<dbReference type="VEuPathDB" id="VectorBase:AMEC011093"/>
<sequence length="122" mass="13775">MSVSYHRSSRHHGNHGHYRHHRHNWTRSPATMLANVDARVQLINGLHRTASGEVQHVRRPCRPHLMQQLVLDVGRSNRHNRYLLHTGKLIRSVVVSVGPGLAVAKVPTSAVLRLARANADCR</sequence>
<protein>
    <submittedName>
        <fullName evidence="2">Uncharacterized protein</fullName>
    </submittedName>
</protein>
<dbReference type="AlphaFoldDB" id="A0A182TZC9"/>
<dbReference type="EnsemblMetazoa" id="AMEC011093-RA">
    <property type="protein sequence ID" value="AMEC011093-PA"/>
    <property type="gene ID" value="AMEC011093"/>
</dbReference>
<feature type="compositionally biased region" description="Basic residues" evidence="1">
    <location>
        <begin position="7"/>
        <end position="23"/>
    </location>
</feature>
<name>A0A182TZC9_9DIPT</name>
<evidence type="ECO:0000313" key="3">
    <source>
        <dbReference type="Proteomes" id="UP000075902"/>
    </source>
</evidence>
<reference evidence="2" key="2">
    <citation type="submission" date="2020-05" db="UniProtKB">
        <authorList>
            <consortium name="EnsemblMetazoa"/>
        </authorList>
    </citation>
    <scope>IDENTIFICATION</scope>
    <source>
        <strain evidence="2">CM1001059</strain>
    </source>
</reference>
<organism evidence="2 3">
    <name type="scientific">Anopheles melas</name>
    <dbReference type="NCBI Taxonomy" id="34690"/>
    <lineage>
        <taxon>Eukaryota</taxon>
        <taxon>Metazoa</taxon>
        <taxon>Ecdysozoa</taxon>
        <taxon>Arthropoda</taxon>
        <taxon>Hexapoda</taxon>
        <taxon>Insecta</taxon>
        <taxon>Pterygota</taxon>
        <taxon>Neoptera</taxon>
        <taxon>Endopterygota</taxon>
        <taxon>Diptera</taxon>
        <taxon>Nematocera</taxon>
        <taxon>Culicoidea</taxon>
        <taxon>Culicidae</taxon>
        <taxon>Anophelinae</taxon>
        <taxon>Anopheles</taxon>
    </lineage>
</organism>
<dbReference type="Proteomes" id="UP000075902">
    <property type="component" value="Unassembled WGS sequence"/>
</dbReference>
<reference evidence="3" key="1">
    <citation type="submission" date="2014-01" db="EMBL/GenBank/DDBJ databases">
        <title>The Genome Sequence of Anopheles melas CM1001059_A (V2).</title>
        <authorList>
            <consortium name="The Broad Institute Genomics Platform"/>
            <person name="Neafsey D.E."/>
            <person name="Besansky N."/>
            <person name="Howell P."/>
            <person name="Walton C."/>
            <person name="Young S.K."/>
            <person name="Zeng Q."/>
            <person name="Gargeya S."/>
            <person name="Fitzgerald M."/>
            <person name="Haas B."/>
            <person name="Abouelleil A."/>
            <person name="Allen A.W."/>
            <person name="Alvarado L."/>
            <person name="Arachchi H.M."/>
            <person name="Berlin A.M."/>
            <person name="Chapman S.B."/>
            <person name="Gainer-Dewar J."/>
            <person name="Goldberg J."/>
            <person name="Griggs A."/>
            <person name="Gujja S."/>
            <person name="Hansen M."/>
            <person name="Howarth C."/>
            <person name="Imamovic A."/>
            <person name="Ireland A."/>
            <person name="Larimer J."/>
            <person name="McCowan C."/>
            <person name="Murphy C."/>
            <person name="Pearson M."/>
            <person name="Poon T.W."/>
            <person name="Priest M."/>
            <person name="Roberts A."/>
            <person name="Saif S."/>
            <person name="Shea T."/>
            <person name="Sisk P."/>
            <person name="Sykes S."/>
            <person name="Wortman J."/>
            <person name="Nusbaum C."/>
            <person name="Birren B."/>
        </authorList>
    </citation>
    <scope>NUCLEOTIDE SEQUENCE [LARGE SCALE GENOMIC DNA]</scope>
    <source>
        <strain evidence="3">CM1001059</strain>
    </source>
</reference>
<evidence type="ECO:0000313" key="2">
    <source>
        <dbReference type="EnsemblMetazoa" id="AMEC011093-PA"/>
    </source>
</evidence>